<dbReference type="GO" id="GO:0003676">
    <property type="term" value="F:nucleic acid binding"/>
    <property type="evidence" value="ECO:0007669"/>
    <property type="project" value="InterPro"/>
</dbReference>
<organism evidence="1 2">
    <name type="scientific">Trema orientale</name>
    <name type="common">Charcoal tree</name>
    <name type="synonym">Celtis orientalis</name>
    <dbReference type="NCBI Taxonomy" id="63057"/>
    <lineage>
        <taxon>Eukaryota</taxon>
        <taxon>Viridiplantae</taxon>
        <taxon>Streptophyta</taxon>
        <taxon>Embryophyta</taxon>
        <taxon>Tracheophyta</taxon>
        <taxon>Spermatophyta</taxon>
        <taxon>Magnoliopsida</taxon>
        <taxon>eudicotyledons</taxon>
        <taxon>Gunneridae</taxon>
        <taxon>Pentapetalae</taxon>
        <taxon>rosids</taxon>
        <taxon>fabids</taxon>
        <taxon>Rosales</taxon>
        <taxon>Cannabaceae</taxon>
        <taxon>Trema</taxon>
    </lineage>
</organism>
<dbReference type="InParanoid" id="A0A2P5B8Y7"/>
<dbReference type="AlphaFoldDB" id="A0A2P5B8Y7"/>
<dbReference type="STRING" id="63057.A0A2P5B8Y7"/>
<protein>
    <submittedName>
        <fullName evidence="1">Ribonuclease H-like domain containing protein</fullName>
    </submittedName>
</protein>
<dbReference type="InterPro" id="IPR036397">
    <property type="entry name" value="RNaseH_sf"/>
</dbReference>
<dbReference type="PANTHER" id="PTHR11439">
    <property type="entry name" value="GAG-POL-RELATED RETROTRANSPOSON"/>
    <property type="match status" value="1"/>
</dbReference>
<evidence type="ECO:0000313" key="1">
    <source>
        <dbReference type="EMBL" id="PON45263.1"/>
    </source>
</evidence>
<keyword evidence="2" id="KW-1185">Reference proteome</keyword>
<dbReference type="EMBL" id="JXTC01000577">
    <property type="protein sequence ID" value="PON45263.1"/>
    <property type="molecule type" value="Genomic_DNA"/>
</dbReference>
<dbReference type="Gene3D" id="3.30.420.10">
    <property type="entry name" value="Ribonuclease H-like superfamily/Ribonuclease H"/>
    <property type="match status" value="1"/>
</dbReference>
<reference evidence="2" key="1">
    <citation type="submission" date="2016-06" db="EMBL/GenBank/DDBJ databases">
        <title>Parallel loss of symbiosis genes in relatives of nitrogen-fixing non-legume Parasponia.</title>
        <authorList>
            <person name="Van Velzen R."/>
            <person name="Holmer R."/>
            <person name="Bu F."/>
            <person name="Rutten L."/>
            <person name="Van Zeijl A."/>
            <person name="Liu W."/>
            <person name="Santuari L."/>
            <person name="Cao Q."/>
            <person name="Sharma T."/>
            <person name="Shen D."/>
            <person name="Roswanjaya Y."/>
            <person name="Wardhani T."/>
            <person name="Kalhor M.S."/>
            <person name="Jansen J."/>
            <person name="Van den Hoogen J."/>
            <person name="Gungor B."/>
            <person name="Hartog M."/>
            <person name="Hontelez J."/>
            <person name="Verver J."/>
            <person name="Yang W.-C."/>
            <person name="Schijlen E."/>
            <person name="Repin R."/>
            <person name="Schilthuizen M."/>
            <person name="Schranz E."/>
            <person name="Heidstra R."/>
            <person name="Miyata K."/>
            <person name="Fedorova E."/>
            <person name="Kohlen W."/>
            <person name="Bisseling T."/>
            <person name="Smit S."/>
            <person name="Geurts R."/>
        </authorList>
    </citation>
    <scope>NUCLEOTIDE SEQUENCE [LARGE SCALE GENOMIC DNA]</scope>
    <source>
        <strain evidence="2">cv. RG33-2</strain>
    </source>
</reference>
<dbReference type="Proteomes" id="UP000237000">
    <property type="component" value="Unassembled WGS sequence"/>
</dbReference>
<dbReference type="CDD" id="cd09272">
    <property type="entry name" value="RNase_HI_RT_Ty1"/>
    <property type="match status" value="1"/>
</dbReference>
<proteinExistence type="predicted"/>
<name>A0A2P5B8Y7_TREOI</name>
<evidence type="ECO:0000313" key="2">
    <source>
        <dbReference type="Proteomes" id="UP000237000"/>
    </source>
</evidence>
<sequence>MRPDLGYAISVVSRFMLNPGKVHWEALKWILRYLKGPLESGLLFQRQEIDKDAVTGYVDSNYAGNVDTRKSLIGYVFTLFGTVMSWKSSLQSVMALSTTKAEYIAIIEAIKEALWLKRIITELGVQEDQVIVYCDNQSIIHLTKH</sequence>
<accession>A0A2P5B8Y7</accession>
<dbReference type="PANTHER" id="PTHR11439:SF491">
    <property type="entry name" value="INTEGRASE CATALYTIC DOMAIN-CONTAINING PROTEIN"/>
    <property type="match status" value="1"/>
</dbReference>
<comment type="caution">
    <text evidence="1">The sequence shown here is derived from an EMBL/GenBank/DDBJ whole genome shotgun (WGS) entry which is preliminary data.</text>
</comment>
<gene>
    <name evidence="1" type="ORF">TorRG33x02_329260</name>
</gene>
<dbReference type="OrthoDB" id="1193657at2759"/>